<dbReference type="GO" id="GO:0071897">
    <property type="term" value="P:DNA biosynthetic process"/>
    <property type="evidence" value="ECO:0007669"/>
    <property type="project" value="UniProtKB-ARBA"/>
</dbReference>
<dbReference type="PANTHER" id="PTHR36688">
    <property type="entry name" value="ENDO/EXONUCLEASE/PHOSPHATASE DOMAIN-CONTAINING PROTEIN"/>
    <property type="match status" value="1"/>
</dbReference>
<dbReference type="InterPro" id="IPR043502">
    <property type="entry name" value="DNA/RNA_pol_sf"/>
</dbReference>
<dbReference type="PANTHER" id="PTHR36688:SF2">
    <property type="entry name" value="ENDONUCLEASE_EXONUCLEASE_PHOSPHATASE DOMAIN-CONTAINING PROTEIN"/>
    <property type="match status" value="1"/>
</dbReference>
<dbReference type="InterPro" id="IPR012337">
    <property type="entry name" value="RNaseH-like_sf"/>
</dbReference>
<dbReference type="InterPro" id="IPR002156">
    <property type="entry name" value="RNaseH_domain"/>
</dbReference>
<dbReference type="InterPro" id="IPR052560">
    <property type="entry name" value="RdDP_mobile_element"/>
</dbReference>
<proteinExistence type="predicted"/>
<evidence type="ECO:0000313" key="3">
    <source>
        <dbReference type="EMBL" id="CAL4182372.1"/>
    </source>
</evidence>
<dbReference type="InterPro" id="IPR036691">
    <property type="entry name" value="Endo/exonu/phosph_ase_sf"/>
</dbReference>
<feature type="non-terminal residue" evidence="3">
    <location>
        <position position="1277"/>
    </location>
</feature>
<dbReference type="GO" id="GO:0004523">
    <property type="term" value="F:RNA-DNA hybrid ribonuclease activity"/>
    <property type="evidence" value="ECO:0007669"/>
    <property type="project" value="InterPro"/>
</dbReference>
<evidence type="ECO:0000259" key="1">
    <source>
        <dbReference type="PROSITE" id="PS50878"/>
    </source>
</evidence>
<evidence type="ECO:0000313" key="4">
    <source>
        <dbReference type="Proteomes" id="UP001497623"/>
    </source>
</evidence>
<dbReference type="GO" id="GO:0042575">
    <property type="term" value="C:DNA polymerase complex"/>
    <property type="evidence" value="ECO:0007669"/>
    <property type="project" value="UniProtKB-ARBA"/>
</dbReference>
<dbReference type="SUPFAM" id="SSF53098">
    <property type="entry name" value="Ribonuclease H-like"/>
    <property type="match status" value="1"/>
</dbReference>
<dbReference type="Pfam" id="PF00075">
    <property type="entry name" value="RNase_H"/>
    <property type="match status" value="1"/>
</dbReference>
<organism evidence="3 4">
    <name type="scientific">Meganyctiphanes norvegica</name>
    <name type="common">Northern krill</name>
    <name type="synonym">Thysanopoda norvegica</name>
    <dbReference type="NCBI Taxonomy" id="48144"/>
    <lineage>
        <taxon>Eukaryota</taxon>
        <taxon>Metazoa</taxon>
        <taxon>Ecdysozoa</taxon>
        <taxon>Arthropoda</taxon>
        <taxon>Crustacea</taxon>
        <taxon>Multicrustacea</taxon>
        <taxon>Malacostraca</taxon>
        <taxon>Eumalacostraca</taxon>
        <taxon>Eucarida</taxon>
        <taxon>Euphausiacea</taxon>
        <taxon>Euphausiidae</taxon>
        <taxon>Meganyctiphanes</taxon>
    </lineage>
</organism>
<dbReference type="AlphaFoldDB" id="A0AAV2SEH6"/>
<feature type="domain" description="RNase H type-1" evidence="2">
    <location>
        <begin position="978"/>
        <end position="1113"/>
    </location>
</feature>
<evidence type="ECO:0000259" key="2">
    <source>
        <dbReference type="PROSITE" id="PS50879"/>
    </source>
</evidence>
<dbReference type="Pfam" id="PF00078">
    <property type="entry name" value="RVT_1"/>
    <property type="match status" value="1"/>
</dbReference>
<dbReference type="InterPro" id="IPR000477">
    <property type="entry name" value="RT_dom"/>
</dbReference>
<dbReference type="PROSITE" id="PS50878">
    <property type="entry name" value="RT_POL"/>
    <property type="match status" value="1"/>
</dbReference>
<comment type="caution">
    <text evidence="3">The sequence shown here is derived from an EMBL/GenBank/DDBJ whole genome shotgun (WGS) entry which is preliminary data.</text>
</comment>
<dbReference type="CDD" id="cd01650">
    <property type="entry name" value="RT_nLTR_like"/>
    <property type="match status" value="1"/>
</dbReference>
<dbReference type="Gene3D" id="3.60.10.10">
    <property type="entry name" value="Endonuclease/exonuclease/phosphatase"/>
    <property type="match status" value="1"/>
</dbReference>
<dbReference type="Gene3D" id="3.30.420.10">
    <property type="entry name" value="Ribonuclease H-like superfamily/Ribonuclease H"/>
    <property type="match status" value="1"/>
</dbReference>
<dbReference type="InterPro" id="IPR005135">
    <property type="entry name" value="Endo/exonuclease/phosphatase"/>
</dbReference>
<dbReference type="SUPFAM" id="SSF56219">
    <property type="entry name" value="DNase I-like"/>
    <property type="match status" value="1"/>
</dbReference>
<gene>
    <name evidence="3" type="ORF">MNOR_LOCUS35566</name>
</gene>
<feature type="domain" description="Reverse transcriptase" evidence="1">
    <location>
        <begin position="497"/>
        <end position="765"/>
    </location>
</feature>
<dbReference type="EMBL" id="CAXKWB010059957">
    <property type="protein sequence ID" value="CAL4182372.1"/>
    <property type="molecule type" value="Genomic_DNA"/>
</dbReference>
<dbReference type="Pfam" id="PF14529">
    <property type="entry name" value="Exo_endo_phos_2"/>
    <property type="match status" value="1"/>
</dbReference>
<dbReference type="PROSITE" id="PS50879">
    <property type="entry name" value="RNASE_H_1"/>
    <property type="match status" value="1"/>
</dbReference>
<reference evidence="3 4" key="1">
    <citation type="submission" date="2024-05" db="EMBL/GenBank/DDBJ databases">
        <authorList>
            <person name="Wallberg A."/>
        </authorList>
    </citation>
    <scope>NUCLEOTIDE SEQUENCE [LARGE SCALE GENOMIC DNA]</scope>
</reference>
<dbReference type="SUPFAM" id="SSF56672">
    <property type="entry name" value="DNA/RNA polymerases"/>
    <property type="match status" value="1"/>
</dbReference>
<protein>
    <submittedName>
        <fullName evidence="3">Uncharacterized protein</fullName>
    </submittedName>
</protein>
<dbReference type="GO" id="GO:0003676">
    <property type="term" value="F:nucleic acid binding"/>
    <property type="evidence" value="ECO:0007669"/>
    <property type="project" value="InterPro"/>
</dbReference>
<sequence>MGDARRQKTKEIAKDIKVMQWNARSLKRRIPEFKVFLYTRKPDIVAIQETWYNKDIKTPTFVSYENIRKDRKTRPGGGLLLLVRNSLQFEEKKLTEYNGAKSLEIQAITVKMANSNLDIINVYNPKPTLNKREFMHYISQISNQYVMVGDLNGHHDMWDPERNKPPNQGGRALHEIILNTANIAIATPLSLPTYTNSHSGESSTIDLILCTPMLIPQISSEITADLGSDHAPIMSTIAIAPDHTERGKRPKWILKTENWTDWNEQVRTLPPIEPGDINEEEKQFTEGIITASNNTFKKSSNKVKNKFNKPWWNEECSKATALRRKAQRRMRRNPTVENIREYRRSTAQAIRTHNKAKRESWKKFTSSITPHTTSKEVWNFLNSFKGKTGPTNAPLHHQNGTAYNKKERAEVQAEYYKSVMSRNIQNIYQQRQLENIERAMASEEDEPYNCRFTKHEIQRHINKLDKEKAYGKDEIHNQFLKNLPQWKIQELLGIFNRSWATGVVPKEWKKGIVLPFLKPGKDKHQPENYRPISLLSRISALMEGMTGERLTFLAECNNLLSKTQYGFRFRRSTEDPILDIEHKIRCGIQKEQVTVMVFFDLKAAAYDSIDHIYLLNTLAEMGIKGRMFKWIKDLLSNRKIQVAIEDILSSEKDIDSGVIQGSGISTILFDLIMSTMPSVDPVSSNEFADDVAFSITAPTLEDAIILMQGAIDRFADWASSKGLTISTEKTKAMCFTTKLDNEPTLTLDTEEIEVVKTFKYLGMVLDAPHLTWNQHISKIINDCHQGINIMKSISNSKWGANRKNLLQFYSAFIKSRITYGSAALLSASKTSRAKLEVIQNAALRLATGATRATKIPALQCESYAPPINMQMKLQGLKQYYKLMAQGPNFPVHATIFVNLADKTWNRTKKKPFVIIAQETIRDWNLPQQPIIMPLQTPGIAPWENLEANIHLQLTRPTTKAEGEVLLQLATLETLATRYENFLQIYTDGSKIENPKSTAAAFCVPELDIRGHWKMNPSISIEGAELSAIQKATTWLLLHQENPRKAVILSDSQVGLVLIRQRKPRAYEHSVTSIQQNIQELQAIGWDIKLQWIPGHCNIQGNTLADKLANEGHSLEVEDDYPIEIKELISSTKQALKKQWQTHWNNTKGTCPLATIKDKVQDWPWTRHPNRAIDTGLTRLRLGCANLQKNLYNMVRADSPKCTKCTIDVDETAEHYLLICPAYNVQRNILLIELARMGVQNPSMKTLLGGIEAQDHIKEAVTKLVGKFIKDTERVGDL</sequence>
<accession>A0AAV2SEH6</accession>
<name>A0AAV2SEH6_MEGNR</name>
<dbReference type="InterPro" id="IPR036397">
    <property type="entry name" value="RNaseH_sf"/>
</dbReference>
<dbReference type="Proteomes" id="UP001497623">
    <property type="component" value="Unassembled WGS sequence"/>
</dbReference>
<dbReference type="CDD" id="cd09276">
    <property type="entry name" value="Rnase_HI_RT_non_LTR"/>
    <property type="match status" value="1"/>
</dbReference>
<keyword evidence="4" id="KW-1185">Reference proteome</keyword>